<proteinExistence type="predicted"/>
<reference evidence="7 8" key="1">
    <citation type="submission" date="2024-09" db="EMBL/GenBank/DDBJ databases">
        <authorList>
            <person name="Salinas-Garcia M.A."/>
            <person name="Prieme A."/>
        </authorList>
    </citation>
    <scope>NUCLEOTIDE SEQUENCE [LARGE SCALE GENOMIC DNA]</scope>
    <source>
        <strain evidence="7 8">DSM 21081</strain>
    </source>
</reference>
<feature type="transmembrane region" description="Helical" evidence="6">
    <location>
        <begin position="9"/>
        <end position="31"/>
    </location>
</feature>
<dbReference type="Proteomes" id="UP001575652">
    <property type="component" value="Unassembled WGS sequence"/>
</dbReference>
<feature type="transmembrane region" description="Helical" evidence="6">
    <location>
        <begin position="37"/>
        <end position="67"/>
    </location>
</feature>
<organism evidence="7 8">
    <name type="scientific">Arthrobacter halodurans</name>
    <dbReference type="NCBI Taxonomy" id="516699"/>
    <lineage>
        <taxon>Bacteria</taxon>
        <taxon>Bacillati</taxon>
        <taxon>Actinomycetota</taxon>
        <taxon>Actinomycetes</taxon>
        <taxon>Micrococcales</taxon>
        <taxon>Micrococcaceae</taxon>
        <taxon>Arthrobacter</taxon>
    </lineage>
</organism>
<gene>
    <name evidence="7" type="ORF">ACETWP_05095</name>
</gene>
<feature type="transmembrane region" description="Helical" evidence="6">
    <location>
        <begin position="123"/>
        <end position="142"/>
    </location>
</feature>
<protein>
    <submittedName>
        <fullName evidence="7">Lipopolysaccharide biosynthesis protein</fullName>
    </submittedName>
</protein>
<evidence type="ECO:0000256" key="1">
    <source>
        <dbReference type="ARBA" id="ARBA00004651"/>
    </source>
</evidence>
<evidence type="ECO:0000313" key="8">
    <source>
        <dbReference type="Proteomes" id="UP001575652"/>
    </source>
</evidence>
<evidence type="ECO:0000313" key="7">
    <source>
        <dbReference type="EMBL" id="MFB0833959.1"/>
    </source>
</evidence>
<keyword evidence="3 6" id="KW-0812">Transmembrane</keyword>
<dbReference type="RefSeq" id="WP_373971134.1">
    <property type="nucleotide sequence ID" value="NZ_JBHDLJ010000003.1"/>
</dbReference>
<keyword evidence="8" id="KW-1185">Reference proteome</keyword>
<comment type="caution">
    <text evidence="7">The sequence shown here is derived from an EMBL/GenBank/DDBJ whole genome shotgun (WGS) entry which is preliminary data.</text>
</comment>
<sequence>MIQLIFKSLLARGLTLPVTLVCGLLTTSLIIGYSGSVAYGTIALVATLFSLLPFSDLGLGAGVVNAVATEKVQAVQRSAVLTAGFVLCLPATILILLAGAGTHLFSWTGVLGLSGLPQAQLDLATALALVLFALSVPLGVGQRALMGLNQNHKAVTLSVTTSIVALVFTLFWTIGELPPAWLVVGQPLGMLLTGLACTYQALQALRVPKSSVLGELRYPIGKLFAQAAPMLLIMIGLPIALQSHRLQLAHLGTVEDLSEYSLAMQLYLPVWSVIVAGAGAMWSQFANNRGSDVIGKSLGHAFVAFGIIGGASGLAFGTLVPPAASILSGGSIVVHPMTAMAGGFFLLIQAIQQVPGMYFTTRAGLWLQARCTFLLCVIAVPLSIYLIPIFGASAPFWASCAGVALGQIAPELVVMRKEHKGKKA</sequence>
<feature type="transmembrane region" description="Helical" evidence="6">
    <location>
        <begin position="266"/>
        <end position="286"/>
    </location>
</feature>
<keyword evidence="2" id="KW-1003">Cell membrane</keyword>
<feature type="transmembrane region" description="Helical" evidence="6">
    <location>
        <begin position="223"/>
        <end position="241"/>
    </location>
</feature>
<dbReference type="InterPro" id="IPR050833">
    <property type="entry name" value="Poly_Biosynth_Transport"/>
</dbReference>
<evidence type="ECO:0000256" key="4">
    <source>
        <dbReference type="ARBA" id="ARBA00022989"/>
    </source>
</evidence>
<name>A0ABV4UK40_9MICC</name>
<feature type="transmembrane region" description="Helical" evidence="6">
    <location>
        <begin position="332"/>
        <end position="351"/>
    </location>
</feature>
<feature type="transmembrane region" description="Helical" evidence="6">
    <location>
        <begin position="79"/>
        <end position="103"/>
    </location>
</feature>
<evidence type="ECO:0000256" key="5">
    <source>
        <dbReference type="ARBA" id="ARBA00023136"/>
    </source>
</evidence>
<dbReference type="PANTHER" id="PTHR30250">
    <property type="entry name" value="PST FAMILY PREDICTED COLANIC ACID TRANSPORTER"/>
    <property type="match status" value="1"/>
</dbReference>
<dbReference type="EMBL" id="JBHDLJ010000003">
    <property type="protein sequence ID" value="MFB0833959.1"/>
    <property type="molecule type" value="Genomic_DNA"/>
</dbReference>
<feature type="transmembrane region" description="Helical" evidence="6">
    <location>
        <begin position="372"/>
        <end position="390"/>
    </location>
</feature>
<evidence type="ECO:0000256" key="2">
    <source>
        <dbReference type="ARBA" id="ARBA00022475"/>
    </source>
</evidence>
<comment type="subcellular location">
    <subcellularLocation>
        <location evidence="1">Cell membrane</location>
        <topology evidence="1">Multi-pass membrane protein</topology>
    </subcellularLocation>
</comment>
<feature type="transmembrane region" description="Helical" evidence="6">
    <location>
        <begin position="154"/>
        <end position="174"/>
    </location>
</feature>
<evidence type="ECO:0000256" key="3">
    <source>
        <dbReference type="ARBA" id="ARBA00022692"/>
    </source>
</evidence>
<dbReference type="PANTHER" id="PTHR30250:SF26">
    <property type="entry name" value="PSMA PROTEIN"/>
    <property type="match status" value="1"/>
</dbReference>
<keyword evidence="5 6" id="KW-0472">Membrane</keyword>
<accession>A0ABV4UK40</accession>
<evidence type="ECO:0000256" key="6">
    <source>
        <dbReference type="SAM" id="Phobius"/>
    </source>
</evidence>
<feature type="transmembrane region" description="Helical" evidence="6">
    <location>
        <begin position="298"/>
        <end position="320"/>
    </location>
</feature>
<feature type="transmembrane region" description="Helical" evidence="6">
    <location>
        <begin position="180"/>
        <end position="202"/>
    </location>
</feature>
<keyword evidence="4 6" id="KW-1133">Transmembrane helix</keyword>